<reference evidence="2 3" key="1">
    <citation type="submission" date="2019-09" db="EMBL/GenBank/DDBJ databases">
        <title>Genomes of family Cryomorphaceae.</title>
        <authorList>
            <person name="Bowman J.P."/>
        </authorList>
    </citation>
    <scope>NUCLEOTIDE SEQUENCE [LARGE SCALE GENOMIC DNA]</scope>
    <source>
        <strain evidence="2 3">LMG 25704</strain>
    </source>
</reference>
<gene>
    <name evidence="2" type="ORF">F8C67_05075</name>
</gene>
<accession>A0A6N6RJ88</accession>
<evidence type="ECO:0000256" key="1">
    <source>
        <dbReference type="SAM" id="SignalP"/>
    </source>
</evidence>
<dbReference type="EMBL" id="WBVO01000002">
    <property type="protein sequence ID" value="KAB2814056.1"/>
    <property type="molecule type" value="Genomic_DNA"/>
</dbReference>
<name>A0A6N6RJ88_9FLAO</name>
<evidence type="ECO:0008006" key="4">
    <source>
        <dbReference type="Google" id="ProtNLM"/>
    </source>
</evidence>
<keyword evidence="1" id="KW-0732">Signal</keyword>
<sequence>MISRLWVVLTFCMVSFATYSQTLSFAMSAGYDDFYDAPHVGIGVYLDGSIVQMDFGLGENQTILGVDTYFNVYRITDGFNLMLGLGAGTSIWDNDGPAGANELYAKGNVALNLRPFFITYGYGLVFPNEFSPFESGGMNHFGLIVTL</sequence>
<evidence type="ECO:0000313" key="3">
    <source>
        <dbReference type="Proteomes" id="UP000468650"/>
    </source>
</evidence>
<dbReference type="AlphaFoldDB" id="A0A6N6RJ88"/>
<keyword evidence="3" id="KW-1185">Reference proteome</keyword>
<evidence type="ECO:0000313" key="2">
    <source>
        <dbReference type="EMBL" id="KAB2814056.1"/>
    </source>
</evidence>
<comment type="caution">
    <text evidence="2">The sequence shown here is derived from an EMBL/GenBank/DDBJ whole genome shotgun (WGS) entry which is preliminary data.</text>
</comment>
<proteinExistence type="predicted"/>
<feature type="signal peptide" evidence="1">
    <location>
        <begin position="1"/>
        <end position="20"/>
    </location>
</feature>
<protein>
    <recommendedName>
        <fullName evidence="4">Outer membrane beta-barrel protein</fullName>
    </recommendedName>
</protein>
<organism evidence="2 3">
    <name type="scientific">Phaeocystidibacter luteus</name>
    <dbReference type="NCBI Taxonomy" id="911197"/>
    <lineage>
        <taxon>Bacteria</taxon>
        <taxon>Pseudomonadati</taxon>
        <taxon>Bacteroidota</taxon>
        <taxon>Flavobacteriia</taxon>
        <taxon>Flavobacteriales</taxon>
        <taxon>Phaeocystidibacteraceae</taxon>
        <taxon>Phaeocystidibacter</taxon>
    </lineage>
</organism>
<feature type="chain" id="PRO_5027046009" description="Outer membrane beta-barrel protein" evidence="1">
    <location>
        <begin position="21"/>
        <end position="147"/>
    </location>
</feature>
<dbReference type="Proteomes" id="UP000468650">
    <property type="component" value="Unassembled WGS sequence"/>
</dbReference>
<dbReference type="RefSeq" id="WP_151666724.1">
    <property type="nucleotide sequence ID" value="NZ_WBVO01000002.1"/>
</dbReference>